<feature type="domain" description="C2H2-type" evidence="1">
    <location>
        <begin position="601"/>
        <end position="626"/>
    </location>
</feature>
<evidence type="ECO:0000313" key="2">
    <source>
        <dbReference type="EMBL" id="KAF2278993.1"/>
    </source>
</evidence>
<dbReference type="PANTHER" id="PTHR37535:SF3">
    <property type="entry name" value="FLUG DOMAIN-CONTAINING PROTEIN"/>
    <property type="match status" value="1"/>
</dbReference>
<organism evidence="2 3">
    <name type="scientific">Westerdykella ornata</name>
    <dbReference type="NCBI Taxonomy" id="318751"/>
    <lineage>
        <taxon>Eukaryota</taxon>
        <taxon>Fungi</taxon>
        <taxon>Dikarya</taxon>
        <taxon>Ascomycota</taxon>
        <taxon>Pezizomycotina</taxon>
        <taxon>Dothideomycetes</taxon>
        <taxon>Pleosporomycetidae</taxon>
        <taxon>Pleosporales</taxon>
        <taxon>Sporormiaceae</taxon>
        <taxon>Westerdykella</taxon>
    </lineage>
</organism>
<dbReference type="InterPro" id="IPR013087">
    <property type="entry name" value="Znf_C2H2_type"/>
</dbReference>
<dbReference type="Proteomes" id="UP000800097">
    <property type="component" value="Unassembled WGS sequence"/>
</dbReference>
<dbReference type="SMART" id="SM00355">
    <property type="entry name" value="ZnF_C2H2"/>
    <property type="match status" value="2"/>
</dbReference>
<accession>A0A6A6JS98</accession>
<proteinExistence type="predicted"/>
<dbReference type="PANTHER" id="PTHR37535">
    <property type="entry name" value="FLUG DOMAIN PROTEIN"/>
    <property type="match status" value="1"/>
</dbReference>
<feature type="domain" description="C2H2-type" evidence="1">
    <location>
        <begin position="723"/>
        <end position="748"/>
    </location>
</feature>
<dbReference type="RefSeq" id="XP_033656532.1">
    <property type="nucleotide sequence ID" value="XM_033799634.1"/>
</dbReference>
<reference evidence="2" key="1">
    <citation type="journal article" date="2020" name="Stud. Mycol.">
        <title>101 Dothideomycetes genomes: a test case for predicting lifestyles and emergence of pathogens.</title>
        <authorList>
            <person name="Haridas S."/>
            <person name="Albert R."/>
            <person name="Binder M."/>
            <person name="Bloem J."/>
            <person name="Labutti K."/>
            <person name="Salamov A."/>
            <person name="Andreopoulos B."/>
            <person name="Baker S."/>
            <person name="Barry K."/>
            <person name="Bills G."/>
            <person name="Bluhm B."/>
            <person name="Cannon C."/>
            <person name="Castanera R."/>
            <person name="Culley D."/>
            <person name="Daum C."/>
            <person name="Ezra D."/>
            <person name="Gonzalez J."/>
            <person name="Henrissat B."/>
            <person name="Kuo A."/>
            <person name="Liang C."/>
            <person name="Lipzen A."/>
            <person name="Lutzoni F."/>
            <person name="Magnuson J."/>
            <person name="Mondo S."/>
            <person name="Nolan M."/>
            <person name="Ohm R."/>
            <person name="Pangilinan J."/>
            <person name="Park H.-J."/>
            <person name="Ramirez L."/>
            <person name="Alfaro M."/>
            <person name="Sun H."/>
            <person name="Tritt A."/>
            <person name="Yoshinaga Y."/>
            <person name="Zwiers L.-H."/>
            <person name="Turgeon B."/>
            <person name="Goodwin S."/>
            <person name="Spatafora J."/>
            <person name="Crous P."/>
            <person name="Grigoriev I."/>
        </authorList>
    </citation>
    <scope>NUCLEOTIDE SEQUENCE</scope>
    <source>
        <strain evidence="2">CBS 379.55</strain>
    </source>
</reference>
<protein>
    <recommendedName>
        <fullName evidence="1">C2H2-type domain-containing protein</fullName>
    </recommendedName>
</protein>
<evidence type="ECO:0000259" key="1">
    <source>
        <dbReference type="SMART" id="SM00355"/>
    </source>
</evidence>
<dbReference type="EMBL" id="ML986487">
    <property type="protein sequence ID" value="KAF2278993.1"/>
    <property type="molecule type" value="Genomic_DNA"/>
</dbReference>
<keyword evidence="3" id="KW-1185">Reference proteome</keyword>
<dbReference type="AlphaFoldDB" id="A0A6A6JS98"/>
<sequence length="767" mass="88429">MENKCDYPTSISESDDDDLIALAQESSTRQVPTDEELRIRLKPDQYKRYHHILNQWRKFSQKILKQRDKECLSTFPSVKEIQIFLRWYARHARGVLDEHITDVTLLHRLHALTLVIRLHTGYIYGPSDQKALATFIKGDLVNEGKISTKARHKPVAPFAVAEDLVTFLWKADEYEFLHSRIRLQLAFLIVILALVGCRLGEVVESTAYAGSNEGLHYKDFQLGRKSTTAYTGYFLLVRLRCRKGVRNTEKHAPQLLLYEEPKRRFFCPVAYFLALALADQAIEGCDSFTSLEAAPTPPGTDTCWFKIKSSMLDIPILRAVDQKGVIHQDHIWKYNSISNMFVGLGQRAGYEENLTGYCFRRGFGNTIDNTQSLAQGRTPNQALIEEAISMKARRNLLAPMPPGSQLAKHLHQVDLSETLSMSPQKKDRIQRRLRKKIYVKNREEFFQNGALTDVEPWRQKAMERMPSRYLQAYLRYDRRRRELCTSLFTEEDTSLSQVIPILRSTANPASGRLFYPQTGLTEDNRCINCNKDLADNRLVHSHLLTCTQKRLRREQTAQMQHYFEKTLKRCGWNSCNFYFARKSCNTYSKHVTSHLKANALSQCLWNHCGYTSGDEIDLAYHVSTVHEVPNEVTIPTKIHYCYEHGEYFAADGLWSKHCRQHVEELNSYCGIIRRNRLVVVAGHCLFCLGDTAAAPEVRWCQFSEGYQLLKHMEGHLQKDASPQTCPHPLCEDRFDSVDDFWKHAISDHGIPPPAVKRKRSYDEIVDA</sequence>
<name>A0A6A6JS98_WESOR</name>
<dbReference type="Pfam" id="PF11917">
    <property type="entry name" value="DUF3435"/>
    <property type="match status" value="1"/>
</dbReference>
<dbReference type="InterPro" id="IPR021842">
    <property type="entry name" value="DUF3435"/>
</dbReference>
<gene>
    <name evidence="2" type="ORF">EI97DRAFT_440482</name>
</gene>
<evidence type="ECO:0000313" key="3">
    <source>
        <dbReference type="Proteomes" id="UP000800097"/>
    </source>
</evidence>
<dbReference type="OrthoDB" id="3943630at2759"/>
<dbReference type="GeneID" id="54552809"/>